<dbReference type="EMBL" id="CAJOBB010024246">
    <property type="protein sequence ID" value="CAF4399320.1"/>
    <property type="molecule type" value="Genomic_DNA"/>
</dbReference>
<sequence>MTAAEILRSLTSITTTTDDENTQGQSQADVYSELDNNDVLATNCLEYINAEKIVNESAQATIRTLPSYRQVK</sequence>
<proteinExistence type="predicted"/>
<organism evidence="1 2">
    <name type="scientific">Adineta steineri</name>
    <dbReference type="NCBI Taxonomy" id="433720"/>
    <lineage>
        <taxon>Eukaryota</taxon>
        <taxon>Metazoa</taxon>
        <taxon>Spiralia</taxon>
        <taxon>Gnathifera</taxon>
        <taxon>Rotifera</taxon>
        <taxon>Eurotatoria</taxon>
        <taxon>Bdelloidea</taxon>
        <taxon>Adinetida</taxon>
        <taxon>Adinetidae</taxon>
        <taxon>Adineta</taxon>
    </lineage>
</organism>
<dbReference type="AlphaFoldDB" id="A0A820PB18"/>
<gene>
    <name evidence="1" type="ORF">KXQ929_LOCUS50927</name>
</gene>
<name>A0A820PB18_9BILA</name>
<feature type="non-terminal residue" evidence="1">
    <location>
        <position position="1"/>
    </location>
</feature>
<comment type="caution">
    <text evidence="1">The sequence shown here is derived from an EMBL/GenBank/DDBJ whole genome shotgun (WGS) entry which is preliminary data.</text>
</comment>
<evidence type="ECO:0000313" key="1">
    <source>
        <dbReference type="EMBL" id="CAF4399320.1"/>
    </source>
</evidence>
<reference evidence="1" key="1">
    <citation type="submission" date="2021-02" db="EMBL/GenBank/DDBJ databases">
        <authorList>
            <person name="Nowell W R."/>
        </authorList>
    </citation>
    <scope>NUCLEOTIDE SEQUENCE</scope>
</reference>
<dbReference type="Proteomes" id="UP000663868">
    <property type="component" value="Unassembled WGS sequence"/>
</dbReference>
<evidence type="ECO:0000313" key="2">
    <source>
        <dbReference type="Proteomes" id="UP000663868"/>
    </source>
</evidence>
<accession>A0A820PB18</accession>
<protein>
    <submittedName>
        <fullName evidence="1">Uncharacterized protein</fullName>
    </submittedName>
</protein>